<dbReference type="Gene3D" id="1.20.1070.10">
    <property type="entry name" value="Rhodopsin 7-helix transmembrane proteins"/>
    <property type="match status" value="1"/>
</dbReference>
<comment type="subcellular location">
    <subcellularLocation>
        <location evidence="1">Membrane</location>
        <topology evidence="1">Multi-pass membrane protein</topology>
    </subcellularLocation>
</comment>
<keyword evidence="8" id="KW-1185">Reference proteome</keyword>
<reference evidence="7" key="1">
    <citation type="submission" date="2020-06" db="EMBL/GenBank/DDBJ databases">
        <authorList>
            <consortium name="Plant Systems Biology data submission"/>
        </authorList>
    </citation>
    <scope>NUCLEOTIDE SEQUENCE</scope>
    <source>
        <strain evidence="7">D6</strain>
    </source>
</reference>
<evidence type="ECO:0000256" key="4">
    <source>
        <dbReference type="ARBA" id="ARBA00023136"/>
    </source>
</evidence>
<feature type="transmembrane region" description="Helical" evidence="5">
    <location>
        <begin position="95"/>
        <end position="121"/>
    </location>
</feature>
<dbReference type="EMBL" id="CAICTM010000233">
    <property type="protein sequence ID" value="CAB9505512.1"/>
    <property type="molecule type" value="Genomic_DNA"/>
</dbReference>
<feature type="transmembrane region" description="Helical" evidence="5">
    <location>
        <begin position="284"/>
        <end position="308"/>
    </location>
</feature>
<dbReference type="InterPro" id="IPR017452">
    <property type="entry name" value="GPCR_Rhodpsn_7TM"/>
</dbReference>
<feature type="transmembrane region" description="Helical" evidence="5">
    <location>
        <begin position="52"/>
        <end position="75"/>
    </location>
</feature>
<dbReference type="SUPFAM" id="SSF81321">
    <property type="entry name" value="Family A G protein-coupled receptor-like"/>
    <property type="match status" value="1"/>
</dbReference>
<dbReference type="GO" id="GO:0005886">
    <property type="term" value="C:plasma membrane"/>
    <property type="evidence" value="ECO:0007669"/>
    <property type="project" value="TreeGrafter"/>
</dbReference>
<evidence type="ECO:0000313" key="7">
    <source>
        <dbReference type="EMBL" id="CAB9505512.1"/>
    </source>
</evidence>
<keyword evidence="4 5" id="KW-0472">Membrane</keyword>
<comment type="caution">
    <text evidence="7">The sequence shown here is derived from an EMBL/GenBank/DDBJ whole genome shotgun (WGS) entry which is preliminary data.</text>
</comment>
<evidence type="ECO:0000256" key="1">
    <source>
        <dbReference type="ARBA" id="ARBA00004141"/>
    </source>
</evidence>
<feature type="transmembrane region" description="Helical" evidence="5">
    <location>
        <begin position="14"/>
        <end position="40"/>
    </location>
</feature>
<feature type="transmembrane region" description="Helical" evidence="5">
    <location>
        <begin position="200"/>
        <end position="219"/>
    </location>
</feature>
<name>A0A9N8HA92_9STRA</name>
<evidence type="ECO:0000256" key="3">
    <source>
        <dbReference type="ARBA" id="ARBA00022989"/>
    </source>
</evidence>
<sequence length="384" mass="43035">MASPSGTFDNGEKYIVVIVLLSISCSLSLVGSSCIIRISFKEILKSNDRQHRLLFALSCADFVNSMSCLLMPYLIPSFMGLPGAVGNHATCTTSGFFFVVASTSACCYNSFLSIYFFLVVCRNWKDRDFSKMLQVLVHYVAIVLPVAIGLVGAVTKTINPIPVLNFQCLFSAFPWHCEKNDCERSSVEVAKALFQSVNTVSATFSIVGFVCTFLVWNTVRRTIQRSSSYRFGNDRDTANEERLKQVSIQAVLYSLVYLNSMMWPILAVTMRSLPGTVEERNGDIYVYVLQLLYATLYPLKGVFNFIVYTRQKVQQWRKAAPRSSILWIYWQIILTTEIPRPQRIPATLPLTATTGTVETTGFGHSQQSAAAEEVEVSFDEFGEE</sequence>
<evidence type="ECO:0000313" key="8">
    <source>
        <dbReference type="Proteomes" id="UP001153069"/>
    </source>
</evidence>
<proteinExistence type="predicted"/>
<keyword evidence="2 5" id="KW-0812">Transmembrane</keyword>
<dbReference type="PROSITE" id="PS50262">
    <property type="entry name" value="G_PROTEIN_RECEP_F1_2"/>
    <property type="match status" value="1"/>
</dbReference>
<dbReference type="GO" id="GO:0004930">
    <property type="term" value="F:G protein-coupled receptor activity"/>
    <property type="evidence" value="ECO:0007669"/>
    <property type="project" value="TreeGrafter"/>
</dbReference>
<evidence type="ECO:0000256" key="2">
    <source>
        <dbReference type="ARBA" id="ARBA00022692"/>
    </source>
</evidence>
<feature type="transmembrane region" description="Helical" evidence="5">
    <location>
        <begin position="133"/>
        <end position="154"/>
    </location>
</feature>
<accession>A0A9N8HA92</accession>
<evidence type="ECO:0000256" key="5">
    <source>
        <dbReference type="SAM" id="Phobius"/>
    </source>
</evidence>
<dbReference type="PANTHER" id="PTHR23112:SF0">
    <property type="entry name" value="TRANSMEMBRANE PROTEIN 116"/>
    <property type="match status" value="1"/>
</dbReference>
<protein>
    <recommendedName>
        <fullName evidence="6">G-protein coupled receptors family 1 profile domain-containing protein</fullName>
    </recommendedName>
</protein>
<feature type="transmembrane region" description="Helical" evidence="5">
    <location>
        <begin position="250"/>
        <end position="272"/>
    </location>
</feature>
<organism evidence="7 8">
    <name type="scientific">Seminavis robusta</name>
    <dbReference type="NCBI Taxonomy" id="568900"/>
    <lineage>
        <taxon>Eukaryota</taxon>
        <taxon>Sar</taxon>
        <taxon>Stramenopiles</taxon>
        <taxon>Ochrophyta</taxon>
        <taxon>Bacillariophyta</taxon>
        <taxon>Bacillariophyceae</taxon>
        <taxon>Bacillariophycidae</taxon>
        <taxon>Naviculales</taxon>
        <taxon>Naviculaceae</taxon>
        <taxon>Seminavis</taxon>
    </lineage>
</organism>
<gene>
    <name evidence="7" type="ORF">SEMRO_234_G094310.1</name>
</gene>
<keyword evidence="3 5" id="KW-1133">Transmembrane helix</keyword>
<feature type="domain" description="G-protein coupled receptors family 1 profile" evidence="6">
    <location>
        <begin position="31"/>
        <end position="308"/>
    </location>
</feature>
<dbReference type="PANTHER" id="PTHR23112">
    <property type="entry name" value="G PROTEIN-COUPLED RECEPTOR 157-RELATED"/>
    <property type="match status" value="1"/>
</dbReference>
<dbReference type="Proteomes" id="UP001153069">
    <property type="component" value="Unassembled WGS sequence"/>
</dbReference>
<dbReference type="AlphaFoldDB" id="A0A9N8HA92"/>
<dbReference type="GO" id="GO:0007189">
    <property type="term" value="P:adenylate cyclase-activating G protein-coupled receptor signaling pathway"/>
    <property type="evidence" value="ECO:0007669"/>
    <property type="project" value="TreeGrafter"/>
</dbReference>
<evidence type="ECO:0000259" key="6">
    <source>
        <dbReference type="PROSITE" id="PS50262"/>
    </source>
</evidence>